<feature type="region of interest" description="Disordered" evidence="14">
    <location>
        <begin position="1005"/>
        <end position="1031"/>
    </location>
</feature>
<feature type="compositionally biased region" description="Basic and acidic residues" evidence="14">
    <location>
        <begin position="441"/>
        <end position="473"/>
    </location>
</feature>
<feature type="domain" description="Protein kinase" evidence="15">
    <location>
        <begin position="4"/>
        <end position="260"/>
    </location>
</feature>
<keyword evidence="17" id="KW-1185">Reference proteome</keyword>
<dbReference type="Gene3D" id="3.30.200.20">
    <property type="entry name" value="Phosphorylase Kinase, domain 1"/>
    <property type="match status" value="1"/>
</dbReference>
<dbReference type="CDD" id="cd08215">
    <property type="entry name" value="STKc_Nek"/>
    <property type="match status" value="1"/>
</dbReference>
<dbReference type="OrthoDB" id="248923at2759"/>
<dbReference type="AlphaFoldDB" id="A0A9W7GB15"/>
<name>A0A9W7GB15_9STRA</name>
<feature type="region of interest" description="Disordered" evidence="14">
    <location>
        <begin position="379"/>
        <end position="624"/>
    </location>
</feature>
<proteinExistence type="inferred from homology"/>
<dbReference type="FunFam" id="3.30.200.20:FF:000097">
    <property type="entry name" value="Probable serine/threonine-protein kinase nek1"/>
    <property type="match status" value="1"/>
</dbReference>
<evidence type="ECO:0000256" key="5">
    <source>
        <dbReference type="ARBA" id="ARBA00022679"/>
    </source>
</evidence>
<evidence type="ECO:0000256" key="7">
    <source>
        <dbReference type="ARBA" id="ARBA00022741"/>
    </source>
</evidence>
<feature type="region of interest" description="Disordered" evidence="14">
    <location>
        <begin position="816"/>
        <end position="876"/>
    </location>
</feature>
<evidence type="ECO:0000256" key="8">
    <source>
        <dbReference type="ARBA" id="ARBA00022777"/>
    </source>
</evidence>
<evidence type="ECO:0000256" key="6">
    <source>
        <dbReference type="ARBA" id="ARBA00022723"/>
    </source>
</evidence>
<feature type="compositionally biased region" description="Basic and acidic residues" evidence="14">
    <location>
        <begin position="942"/>
        <end position="953"/>
    </location>
</feature>
<keyword evidence="9 13" id="KW-0067">ATP-binding</keyword>
<comment type="caution">
    <text evidence="16">The sequence shown here is derived from an EMBL/GenBank/DDBJ whole genome shotgun (WGS) entry which is preliminary data.</text>
</comment>
<evidence type="ECO:0000259" key="15">
    <source>
        <dbReference type="PROSITE" id="PS50011"/>
    </source>
</evidence>
<feature type="compositionally biased region" description="Basic and acidic residues" evidence="14">
    <location>
        <begin position="423"/>
        <end position="434"/>
    </location>
</feature>
<feature type="compositionally biased region" description="Low complexity" evidence="14">
    <location>
        <begin position="394"/>
        <end position="404"/>
    </location>
</feature>
<reference evidence="17" key="1">
    <citation type="journal article" date="2023" name="Commun. Biol.">
        <title>Genome analysis of Parmales, the sister group of diatoms, reveals the evolutionary specialization of diatoms from phago-mixotrophs to photoautotrophs.</title>
        <authorList>
            <person name="Ban H."/>
            <person name="Sato S."/>
            <person name="Yoshikawa S."/>
            <person name="Yamada K."/>
            <person name="Nakamura Y."/>
            <person name="Ichinomiya M."/>
            <person name="Sato N."/>
            <person name="Blanc-Mathieu R."/>
            <person name="Endo H."/>
            <person name="Kuwata A."/>
            <person name="Ogata H."/>
        </authorList>
    </citation>
    <scope>NUCLEOTIDE SEQUENCE [LARGE SCALE GENOMIC DNA]</scope>
</reference>
<dbReference type="Pfam" id="PF00069">
    <property type="entry name" value="Pkinase"/>
    <property type="match status" value="1"/>
</dbReference>
<feature type="compositionally biased region" description="Acidic residues" evidence="14">
    <location>
        <begin position="819"/>
        <end position="876"/>
    </location>
</feature>
<dbReference type="EC" id="2.7.11.1" evidence="3"/>
<dbReference type="FunFam" id="1.10.510.10:FF:000172">
    <property type="entry name" value="serine/threonine-protein kinase Nek1 isoform X1"/>
    <property type="match status" value="1"/>
</dbReference>
<dbReference type="SMART" id="SM00220">
    <property type="entry name" value="S_TKc"/>
    <property type="match status" value="1"/>
</dbReference>
<dbReference type="GO" id="GO:0004674">
    <property type="term" value="F:protein serine/threonine kinase activity"/>
    <property type="evidence" value="ECO:0007669"/>
    <property type="project" value="UniProtKB-KW"/>
</dbReference>
<dbReference type="PROSITE" id="PS00108">
    <property type="entry name" value="PROTEIN_KINASE_ST"/>
    <property type="match status" value="1"/>
</dbReference>
<protein>
    <recommendedName>
        <fullName evidence="3">non-specific serine/threonine protein kinase</fullName>
        <ecNumber evidence="3">2.7.11.1</ecNumber>
    </recommendedName>
</protein>
<evidence type="ECO:0000256" key="1">
    <source>
        <dbReference type="ARBA" id="ARBA00001946"/>
    </source>
</evidence>
<dbReference type="InterPro" id="IPR011009">
    <property type="entry name" value="Kinase-like_dom_sf"/>
</dbReference>
<evidence type="ECO:0000313" key="17">
    <source>
        <dbReference type="Proteomes" id="UP001165065"/>
    </source>
</evidence>
<keyword evidence="10" id="KW-0460">Magnesium</keyword>
<evidence type="ECO:0000256" key="13">
    <source>
        <dbReference type="PROSITE-ProRule" id="PRU10141"/>
    </source>
</evidence>
<keyword evidence="8" id="KW-0418">Kinase</keyword>
<sequence length="1068" mass="121100">MDKYKPMKVLGEGSFGKVYLMRHIKRRELCCVKVMKIKNLAKKERENCRTEVELMKRLIHPNIVHYRESFLSKNKDSLCICMEYCDGGDLSTKIEKQRSRLFSESFILNYFVQMTLGLHYMHSNRVLHRDLKTQNIFLLGNGRLVLGDLGISKVMEGTQDFARTCIGTPYYMSPEIFKNKPYNHKSDIWALGCVLYEMTTLNHAFDANSLNNLASKIIKGKYPPIHPNFSANLRSLISAILSVSPSSRPDLEVILQKPFIKRHVQRFFGDIASRNQASLGAGTTILAKVGNSMAQQSTTDQATTGDEKEVRSLVAQLESLNMKNLIIKAVGSTEPAKIEVLKDEKIAKRKEREQSEALKREQERKANVEAALQRLRAERAERQQQRKQLHVKPQQAVAAAAAQQLPNPRDPKPIPSWNNKKYKPPDLAKLRQNEIMKSAAQRREREKEDEKRKERVRQREEEERNRKAEEDKKKRMAALEARKKRQQEELEEWERQQRILADEEARRRKLAVAAENARRKQEEEEQKQKAVERHNRKAAFEQLRKDKERLDRAAEKKRQQEEADALAEEKLREEETMKSAADGGLTPQHLSEAKFDDDVNDNDETKAARRDEGPPSSPISELPVVFSSLDTTLRSNNNSLSGTKSSFSATGAAKAFIKDPFARAESEVRAKAALRKAKHASENVIGALSKINNRFDDEVAGDGAVGSDGRVPPPETVNYTSSSGSEFHGSDSDSDSDVDMMLMRRENFEYDSSDDEEEDAALDKRAQELENELTMANNRVEELKQTLEATKHATQQAIKQGILTPVKSRPVVRNVFKEVEEEEGNDEDTEEMYDDFDNPGRYDDDDEDLDDEDDDNYDLEDSLEESYEDDHDVGYNDDDTFAIRRAEAKLGLNDDDNGSGEAKSLYHRRAEQRAEAKSGGTAGHIVTPRVFIDQGDFSSPERQGDLAESKEVPPHVGLSDAVSPSARIEDRVQGLRRRCEDGLGKRVFDEAYSFLKRLQERGGVNGNIATGEEATMTPGGTVEGGEMEGEGDEEAVLEELTNILGEDKLHFWSLVDQLLFCEDLRKSK</sequence>
<dbReference type="InterPro" id="IPR008271">
    <property type="entry name" value="Ser/Thr_kinase_AS"/>
</dbReference>
<evidence type="ECO:0000256" key="4">
    <source>
        <dbReference type="ARBA" id="ARBA00022527"/>
    </source>
</evidence>
<keyword evidence="7 13" id="KW-0547">Nucleotide-binding</keyword>
<dbReference type="PANTHER" id="PTHR44899">
    <property type="entry name" value="CAMK FAMILY PROTEIN KINASE"/>
    <property type="match status" value="1"/>
</dbReference>
<keyword evidence="4" id="KW-0723">Serine/threonine-protein kinase</keyword>
<evidence type="ECO:0000256" key="11">
    <source>
        <dbReference type="ARBA" id="ARBA00047899"/>
    </source>
</evidence>
<dbReference type="InterPro" id="IPR000719">
    <property type="entry name" value="Prot_kinase_dom"/>
</dbReference>
<evidence type="ECO:0000256" key="9">
    <source>
        <dbReference type="ARBA" id="ARBA00022840"/>
    </source>
</evidence>
<comment type="cofactor">
    <cofactor evidence="1">
        <name>Mg(2+)</name>
        <dbReference type="ChEBI" id="CHEBI:18420"/>
    </cofactor>
</comment>
<comment type="catalytic activity">
    <reaction evidence="12">
        <text>L-seryl-[protein] + ATP = O-phospho-L-seryl-[protein] + ADP + H(+)</text>
        <dbReference type="Rhea" id="RHEA:17989"/>
        <dbReference type="Rhea" id="RHEA-COMP:9863"/>
        <dbReference type="Rhea" id="RHEA-COMP:11604"/>
        <dbReference type="ChEBI" id="CHEBI:15378"/>
        <dbReference type="ChEBI" id="CHEBI:29999"/>
        <dbReference type="ChEBI" id="CHEBI:30616"/>
        <dbReference type="ChEBI" id="CHEBI:83421"/>
        <dbReference type="ChEBI" id="CHEBI:456216"/>
        <dbReference type="EC" id="2.7.11.1"/>
    </reaction>
</comment>
<dbReference type="Proteomes" id="UP001165065">
    <property type="component" value="Unassembled WGS sequence"/>
</dbReference>
<evidence type="ECO:0000256" key="12">
    <source>
        <dbReference type="ARBA" id="ARBA00048679"/>
    </source>
</evidence>
<feature type="region of interest" description="Disordered" evidence="14">
    <location>
        <begin position="698"/>
        <end position="766"/>
    </location>
</feature>
<dbReference type="PROSITE" id="PS50011">
    <property type="entry name" value="PROTEIN_KINASE_DOM"/>
    <property type="match status" value="1"/>
</dbReference>
<feature type="region of interest" description="Disordered" evidence="14">
    <location>
        <begin position="889"/>
        <end position="962"/>
    </location>
</feature>
<dbReference type="PANTHER" id="PTHR44899:SF3">
    <property type="entry name" value="SERINE_THREONINE-PROTEIN KINASE NEK1"/>
    <property type="match status" value="1"/>
</dbReference>
<organism evidence="16 17">
    <name type="scientific">Triparma columacea</name>
    <dbReference type="NCBI Taxonomy" id="722753"/>
    <lineage>
        <taxon>Eukaryota</taxon>
        <taxon>Sar</taxon>
        <taxon>Stramenopiles</taxon>
        <taxon>Ochrophyta</taxon>
        <taxon>Bolidophyceae</taxon>
        <taxon>Parmales</taxon>
        <taxon>Triparmaceae</taxon>
        <taxon>Triparma</taxon>
    </lineage>
</organism>
<comment type="catalytic activity">
    <reaction evidence="11">
        <text>L-threonyl-[protein] + ATP = O-phospho-L-threonyl-[protein] + ADP + H(+)</text>
        <dbReference type="Rhea" id="RHEA:46608"/>
        <dbReference type="Rhea" id="RHEA-COMP:11060"/>
        <dbReference type="Rhea" id="RHEA-COMP:11605"/>
        <dbReference type="ChEBI" id="CHEBI:15378"/>
        <dbReference type="ChEBI" id="CHEBI:30013"/>
        <dbReference type="ChEBI" id="CHEBI:30616"/>
        <dbReference type="ChEBI" id="CHEBI:61977"/>
        <dbReference type="ChEBI" id="CHEBI:456216"/>
        <dbReference type="EC" id="2.7.11.1"/>
    </reaction>
</comment>
<gene>
    <name evidence="16" type="ORF">TrCOL_g4130</name>
</gene>
<dbReference type="InterPro" id="IPR017441">
    <property type="entry name" value="Protein_kinase_ATP_BS"/>
</dbReference>
<dbReference type="Gene3D" id="1.10.510.10">
    <property type="entry name" value="Transferase(Phosphotransferase) domain 1"/>
    <property type="match status" value="1"/>
</dbReference>
<accession>A0A9W7GB15</accession>
<keyword evidence="5" id="KW-0808">Transferase</keyword>
<dbReference type="GO" id="GO:0005524">
    <property type="term" value="F:ATP binding"/>
    <property type="evidence" value="ECO:0007669"/>
    <property type="project" value="UniProtKB-UniRule"/>
</dbReference>
<evidence type="ECO:0000256" key="14">
    <source>
        <dbReference type="SAM" id="MobiDB-lite"/>
    </source>
</evidence>
<evidence type="ECO:0000256" key="2">
    <source>
        <dbReference type="ARBA" id="ARBA00010886"/>
    </source>
</evidence>
<feature type="compositionally biased region" description="Basic and acidic residues" evidence="14">
    <location>
        <begin position="516"/>
        <end position="577"/>
    </location>
</feature>
<feature type="compositionally biased region" description="Acidic residues" evidence="14">
    <location>
        <begin position="749"/>
        <end position="760"/>
    </location>
</feature>
<dbReference type="GO" id="GO:0046872">
    <property type="term" value="F:metal ion binding"/>
    <property type="evidence" value="ECO:0007669"/>
    <property type="project" value="UniProtKB-KW"/>
</dbReference>
<feature type="compositionally biased region" description="Basic and acidic residues" evidence="14">
    <location>
        <begin position="493"/>
        <end position="506"/>
    </location>
</feature>
<feature type="compositionally biased region" description="Basic and acidic residues" evidence="14">
    <location>
        <begin position="591"/>
        <end position="613"/>
    </location>
</feature>
<feature type="binding site" evidence="13">
    <location>
        <position position="43"/>
    </location>
    <ligand>
        <name>ATP</name>
        <dbReference type="ChEBI" id="CHEBI:30616"/>
    </ligand>
</feature>
<keyword evidence="6" id="KW-0479">Metal-binding</keyword>
<evidence type="ECO:0000256" key="10">
    <source>
        <dbReference type="ARBA" id="ARBA00022842"/>
    </source>
</evidence>
<dbReference type="PROSITE" id="PS00107">
    <property type="entry name" value="PROTEIN_KINASE_ATP"/>
    <property type="match status" value="1"/>
</dbReference>
<dbReference type="InterPro" id="IPR051131">
    <property type="entry name" value="NEK_Ser/Thr_kinase_NIMA"/>
</dbReference>
<dbReference type="SUPFAM" id="SSF56112">
    <property type="entry name" value="Protein kinase-like (PK-like)"/>
    <property type="match status" value="1"/>
</dbReference>
<comment type="similarity">
    <text evidence="2">Belongs to the protein kinase superfamily. NEK Ser/Thr protein kinase family. NIMA subfamily.</text>
</comment>
<evidence type="ECO:0000256" key="3">
    <source>
        <dbReference type="ARBA" id="ARBA00012513"/>
    </source>
</evidence>
<evidence type="ECO:0000313" key="16">
    <source>
        <dbReference type="EMBL" id="GMI42243.1"/>
    </source>
</evidence>
<dbReference type="EMBL" id="BRYA01000168">
    <property type="protein sequence ID" value="GMI42243.1"/>
    <property type="molecule type" value="Genomic_DNA"/>
</dbReference>